<dbReference type="InterPro" id="IPR027410">
    <property type="entry name" value="TCP-1-like_intermed_sf"/>
</dbReference>
<feature type="compositionally biased region" description="Low complexity" evidence="6">
    <location>
        <begin position="22"/>
        <end position="33"/>
    </location>
</feature>
<dbReference type="Gene3D" id="3.50.7.10">
    <property type="entry name" value="GroEL"/>
    <property type="match status" value="1"/>
</dbReference>
<dbReference type="Proteomes" id="UP000631114">
    <property type="component" value="Unassembled WGS sequence"/>
</dbReference>
<evidence type="ECO:0000313" key="8">
    <source>
        <dbReference type="Proteomes" id="UP000631114"/>
    </source>
</evidence>
<organism evidence="7 8">
    <name type="scientific">Coptis chinensis</name>
    <dbReference type="NCBI Taxonomy" id="261450"/>
    <lineage>
        <taxon>Eukaryota</taxon>
        <taxon>Viridiplantae</taxon>
        <taxon>Streptophyta</taxon>
        <taxon>Embryophyta</taxon>
        <taxon>Tracheophyta</taxon>
        <taxon>Spermatophyta</taxon>
        <taxon>Magnoliopsida</taxon>
        <taxon>Ranunculales</taxon>
        <taxon>Ranunculaceae</taxon>
        <taxon>Coptidoideae</taxon>
        <taxon>Coptis</taxon>
    </lineage>
</organism>
<dbReference type="OrthoDB" id="1733909at2759"/>
<dbReference type="PANTHER" id="PTHR45633">
    <property type="entry name" value="60 KDA HEAT SHOCK PROTEIN, MITOCHONDRIAL"/>
    <property type="match status" value="1"/>
</dbReference>
<name>A0A835I2B4_9MAGN</name>
<evidence type="ECO:0000256" key="6">
    <source>
        <dbReference type="SAM" id="MobiDB-lite"/>
    </source>
</evidence>
<dbReference type="PRINTS" id="PR00298">
    <property type="entry name" value="CHAPERONIN60"/>
</dbReference>
<proteinExistence type="inferred from homology"/>
<dbReference type="InterPro" id="IPR001844">
    <property type="entry name" value="Cpn60/GroEL"/>
</dbReference>
<dbReference type="GO" id="GO:0042026">
    <property type="term" value="P:protein refolding"/>
    <property type="evidence" value="ECO:0007669"/>
    <property type="project" value="InterPro"/>
</dbReference>
<evidence type="ECO:0000256" key="5">
    <source>
        <dbReference type="RuleBase" id="RU000418"/>
    </source>
</evidence>
<dbReference type="EMBL" id="JADFTS010000004">
    <property type="protein sequence ID" value="KAF9610006.1"/>
    <property type="molecule type" value="Genomic_DNA"/>
</dbReference>
<feature type="compositionally biased region" description="Basic residues" evidence="6">
    <location>
        <begin position="8"/>
        <end position="18"/>
    </location>
</feature>
<keyword evidence="2" id="KW-0547">Nucleotide-binding</keyword>
<feature type="region of interest" description="Disordered" evidence="6">
    <location>
        <begin position="1"/>
        <end position="33"/>
    </location>
</feature>
<gene>
    <name evidence="7" type="ORF">IFM89_019646</name>
</gene>
<dbReference type="GO" id="GO:0140662">
    <property type="term" value="F:ATP-dependent protein folding chaperone"/>
    <property type="evidence" value="ECO:0007669"/>
    <property type="project" value="InterPro"/>
</dbReference>
<dbReference type="Gene3D" id="3.30.260.10">
    <property type="entry name" value="TCP-1-like chaperonin intermediate domain"/>
    <property type="match status" value="1"/>
</dbReference>
<sequence>MAAGQKRVVSKQKKKNKKQKQDNNPTSVASLVPSSSLPASEHLSFFLNWFQSANGLKLSSLELESFKAHMKDAFGTSWKEELFEGKLLEGTVDPGNPAILVISTSAIRSLELLRLECRDAKLFLETYETQDQVTISKDETVVLDGAGDKKAIKERCELLRSTIESSTSEYDQEKLQERLAKLSGGVAVLKIGRASEAEVGEKKDRVTDALNATKAAVEEGIVPGGGVALLYASRELDKLQTANFDQKIGVQIIRML</sequence>
<evidence type="ECO:0000256" key="1">
    <source>
        <dbReference type="ARBA" id="ARBA00006607"/>
    </source>
</evidence>
<evidence type="ECO:0000256" key="4">
    <source>
        <dbReference type="ARBA" id="ARBA00023186"/>
    </source>
</evidence>
<dbReference type="Gene3D" id="1.10.560.10">
    <property type="entry name" value="GroEL-like equatorial domain"/>
    <property type="match status" value="1"/>
</dbReference>
<dbReference type="InterPro" id="IPR027413">
    <property type="entry name" value="GROEL-like_equatorial_sf"/>
</dbReference>
<evidence type="ECO:0000256" key="2">
    <source>
        <dbReference type="ARBA" id="ARBA00022741"/>
    </source>
</evidence>
<reference evidence="7 8" key="1">
    <citation type="submission" date="2020-10" db="EMBL/GenBank/DDBJ databases">
        <title>The Coptis chinensis genome and diversification of protoberbering-type alkaloids.</title>
        <authorList>
            <person name="Wang B."/>
            <person name="Shu S."/>
            <person name="Song C."/>
            <person name="Liu Y."/>
        </authorList>
    </citation>
    <scope>NUCLEOTIDE SEQUENCE [LARGE SCALE GENOMIC DNA]</scope>
    <source>
        <strain evidence="7">HL-2020</strain>
        <tissue evidence="7">Leaf</tissue>
    </source>
</reference>
<keyword evidence="4" id="KW-0143">Chaperone</keyword>
<dbReference type="InterPro" id="IPR018370">
    <property type="entry name" value="Chaperonin_Cpn60_CS"/>
</dbReference>
<dbReference type="InterPro" id="IPR027409">
    <property type="entry name" value="GroEL-like_apical_dom_sf"/>
</dbReference>
<dbReference type="PROSITE" id="PS00296">
    <property type="entry name" value="CHAPERONINS_CPN60"/>
    <property type="match status" value="1"/>
</dbReference>
<accession>A0A835I2B4</accession>
<evidence type="ECO:0000256" key="3">
    <source>
        <dbReference type="ARBA" id="ARBA00022840"/>
    </source>
</evidence>
<comment type="similarity">
    <text evidence="1 5">Belongs to the chaperonin (HSP60) family.</text>
</comment>
<keyword evidence="8" id="KW-1185">Reference proteome</keyword>
<dbReference type="AlphaFoldDB" id="A0A835I2B4"/>
<keyword evidence="3" id="KW-0067">ATP-binding</keyword>
<dbReference type="InterPro" id="IPR002423">
    <property type="entry name" value="Cpn60/GroEL/TCP-1"/>
</dbReference>
<dbReference type="SUPFAM" id="SSF48592">
    <property type="entry name" value="GroEL equatorial domain-like"/>
    <property type="match status" value="1"/>
</dbReference>
<protein>
    <submittedName>
        <fullName evidence="7">Uncharacterized protein</fullName>
    </submittedName>
</protein>
<evidence type="ECO:0000313" key="7">
    <source>
        <dbReference type="EMBL" id="KAF9610006.1"/>
    </source>
</evidence>
<dbReference type="Pfam" id="PF00118">
    <property type="entry name" value="Cpn60_TCP1"/>
    <property type="match status" value="1"/>
</dbReference>
<comment type="caution">
    <text evidence="7">The sequence shown here is derived from an EMBL/GenBank/DDBJ whole genome shotgun (WGS) entry which is preliminary data.</text>
</comment>
<dbReference type="GO" id="GO:0005524">
    <property type="term" value="F:ATP binding"/>
    <property type="evidence" value="ECO:0007669"/>
    <property type="project" value="UniProtKB-KW"/>
</dbReference>
<dbReference type="SUPFAM" id="SSF52029">
    <property type="entry name" value="GroEL apical domain-like"/>
    <property type="match status" value="1"/>
</dbReference>